<dbReference type="GO" id="GO:0008270">
    <property type="term" value="F:zinc ion binding"/>
    <property type="evidence" value="ECO:0007669"/>
    <property type="project" value="InterPro"/>
</dbReference>
<dbReference type="GO" id="GO:0008835">
    <property type="term" value="F:diaminohydroxyphosphoribosylaminopyrimidine deaminase activity"/>
    <property type="evidence" value="ECO:0007669"/>
    <property type="project" value="UniProtKB-EC"/>
</dbReference>
<dbReference type="InterPro" id="IPR002125">
    <property type="entry name" value="CMP_dCMP_dom"/>
</dbReference>
<keyword evidence="11" id="KW-1185">Reference proteome</keyword>
<dbReference type="Gene3D" id="3.40.430.10">
    <property type="entry name" value="Dihydrofolate Reductase, subunit A"/>
    <property type="match status" value="1"/>
</dbReference>
<dbReference type="NCBIfam" id="TIGR00326">
    <property type="entry name" value="eubact_ribD"/>
    <property type="match status" value="1"/>
</dbReference>
<protein>
    <recommendedName>
        <fullName evidence="8">Riboflavin biosynthesis protein PYRD, chloroplastic</fullName>
        <ecNumber evidence="3">3.5.4.26</ecNumber>
    </recommendedName>
</protein>
<comment type="caution">
    <text evidence="10">The sequence shown here is derived from an EMBL/GenBank/DDBJ whole genome shotgun (WGS) entry which is preliminary data.</text>
</comment>
<evidence type="ECO:0000256" key="4">
    <source>
        <dbReference type="ARBA" id="ARBA00022723"/>
    </source>
</evidence>
<comment type="pathway">
    <text evidence="2">Cofactor biosynthesis; riboflavin biosynthesis; 5-amino-6-(D-ribitylamino)uracil from GTP: step 2/4.</text>
</comment>
<dbReference type="Proteomes" id="UP001237642">
    <property type="component" value="Unassembled WGS sequence"/>
</dbReference>
<organism evidence="10 11">
    <name type="scientific">Heracleum sosnowskyi</name>
    <dbReference type="NCBI Taxonomy" id="360622"/>
    <lineage>
        <taxon>Eukaryota</taxon>
        <taxon>Viridiplantae</taxon>
        <taxon>Streptophyta</taxon>
        <taxon>Embryophyta</taxon>
        <taxon>Tracheophyta</taxon>
        <taxon>Spermatophyta</taxon>
        <taxon>Magnoliopsida</taxon>
        <taxon>eudicotyledons</taxon>
        <taxon>Gunneridae</taxon>
        <taxon>Pentapetalae</taxon>
        <taxon>asterids</taxon>
        <taxon>campanulids</taxon>
        <taxon>Apiales</taxon>
        <taxon>Apiaceae</taxon>
        <taxon>Apioideae</taxon>
        <taxon>apioid superclade</taxon>
        <taxon>Tordylieae</taxon>
        <taxon>Tordyliinae</taxon>
        <taxon>Heracleum</taxon>
    </lineage>
</organism>
<dbReference type="Pfam" id="PF00383">
    <property type="entry name" value="dCMP_cyt_deam_1"/>
    <property type="match status" value="1"/>
</dbReference>
<dbReference type="PROSITE" id="PS00903">
    <property type="entry name" value="CYT_DCMP_DEAMINASES_1"/>
    <property type="match status" value="1"/>
</dbReference>
<gene>
    <name evidence="10" type="ORF">POM88_032409</name>
</gene>
<comment type="function">
    <text evidence="7">Monofunctional pyrimidine deaminase involved in the riboflavin biosynthesis pathway. Also has a reductase domain that lacks catalytically essential substrate-binding residues.</text>
</comment>
<keyword evidence="5" id="KW-0378">Hydrolase</keyword>
<dbReference type="GO" id="GO:0009231">
    <property type="term" value="P:riboflavin biosynthetic process"/>
    <property type="evidence" value="ECO:0007669"/>
    <property type="project" value="InterPro"/>
</dbReference>
<reference evidence="10" key="1">
    <citation type="submission" date="2023-02" db="EMBL/GenBank/DDBJ databases">
        <title>Genome of toxic invasive species Heracleum sosnowskyi carries increased number of genes despite the absence of recent whole-genome duplications.</title>
        <authorList>
            <person name="Schelkunov M."/>
            <person name="Shtratnikova V."/>
            <person name="Makarenko M."/>
            <person name="Klepikova A."/>
            <person name="Omelchenko D."/>
            <person name="Novikova G."/>
            <person name="Obukhova E."/>
            <person name="Bogdanov V."/>
            <person name="Penin A."/>
            <person name="Logacheva M."/>
        </authorList>
    </citation>
    <scope>NUCLEOTIDE SEQUENCE</scope>
    <source>
        <strain evidence="10">Hsosn_3</strain>
        <tissue evidence="10">Leaf</tissue>
    </source>
</reference>
<evidence type="ECO:0000256" key="3">
    <source>
        <dbReference type="ARBA" id="ARBA00012766"/>
    </source>
</evidence>
<accession>A0AAD8MK13</accession>
<keyword evidence="4" id="KW-0479">Metal-binding</keyword>
<dbReference type="SUPFAM" id="SSF53597">
    <property type="entry name" value="Dihydrofolate reductase-like"/>
    <property type="match status" value="1"/>
</dbReference>
<evidence type="ECO:0000313" key="10">
    <source>
        <dbReference type="EMBL" id="KAK1376216.1"/>
    </source>
</evidence>
<evidence type="ECO:0000256" key="1">
    <source>
        <dbReference type="ARBA" id="ARBA00001947"/>
    </source>
</evidence>
<dbReference type="FunFam" id="3.40.140.10:FF:000025">
    <property type="entry name" value="Riboflavin biosynthesis protein RibD"/>
    <property type="match status" value="1"/>
</dbReference>
<dbReference type="PROSITE" id="PS51747">
    <property type="entry name" value="CYT_DCMP_DEAMINASES_2"/>
    <property type="match status" value="1"/>
</dbReference>
<dbReference type="Gene3D" id="3.40.140.10">
    <property type="entry name" value="Cytidine Deaminase, domain 2"/>
    <property type="match status" value="1"/>
</dbReference>
<dbReference type="PANTHER" id="PTHR11079">
    <property type="entry name" value="CYTOSINE DEAMINASE FAMILY MEMBER"/>
    <property type="match status" value="1"/>
</dbReference>
<evidence type="ECO:0000256" key="7">
    <source>
        <dbReference type="ARBA" id="ARBA00058389"/>
    </source>
</evidence>
<comment type="cofactor">
    <cofactor evidence="1">
        <name>Zn(2+)</name>
        <dbReference type="ChEBI" id="CHEBI:29105"/>
    </cofactor>
</comment>
<evidence type="ECO:0000256" key="8">
    <source>
        <dbReference type="ARBA" id="ARBA00070721"/>
    </source>
</evidence>
<dbReference type="EMBL" id="JAUIZM010000007">
    <property type="protein sequence ID" value="KAK1376216.1"/>
    <property type="molecule type" value="Genomic_DNA"/>
</dbReference>
<proteinExistence type="predicted"/>
<keyword evidence="6" id="KW-0862">Zinc</keyword>
<dbReference type="AlphaFoldDB" id="A0AAD8MK13"/>
<evidence type="ECO:0000256" key="2">
    <source>
        <dbReference type="ARBA" id="ARBA00004882"/>
    </source>
</evidence>
<dbReference type="InterPro" id="IPR024072">
    <property type="entry name" value="DHFR-like_dom_sf"/>
</dbReference>
<evidence type="ECO:0000259" key="9">
    <source>
        <dbReference type="PROSITE" id="PS51747"/>
    </source>
</evidence>
<dbReference type="CDD" id="cd01284">
    <property type="entry name" value="Riboflavin_deaminase-reductase"/>
    <property type="match status" value="1"/>
</dbReference>
<dbReference type="InterPro" id="IPR016192">
    <property type="entry name" value="APOBEC/CMP_deaminase_Zn-bd"/>
</dbReference>
<dbReference type="EC" id="3.5.4.26" evidence="3"/>
<evidence type="ECO:0000256" key="5">
    <source>
        <dbReference type="ARBA" id="ARBA00022801"/>
    </source>
</evidence>
<dbReference type="InterPro" id="IPR004794">
    <property type="entry name" value="Eubact_RibD"/>
</dbReference>
<dbReference type="SUPFAM" id="SSF53927">
    <property type="entry name" value="Cytidine deaminase-like"/>
    <property type="match status" value="1"/>
</dbReference>
<reference evidence="10" key="2">
    <citation type="submission" date="2023-05" db="EMBL/GenBank/DDBJ databases">
        <authorList>
            <person name="Schelkunov M.I."/>
        </authorList>
    </citation>
    <scope>NUCLEOTIDE SEQUENCE</scope>
    <source>
        <strain evidence="10">Hsosn_3</strain>
        <tissue evidence="10">Leaf</tissue>
    </source>
</reference>
<feature type="domain" description="CMP/dCMP-type deaminase" evidence="9">
    <location>
        <begin position="79"/>
        <end position="201"/>
    </location>
</feature>
<evidence type="ECO:0000256" key="6">
    <source>
        <dbReference type="ARBA" id="ARBA00022833"/>
    </source>
</evidence>
<sequence>MYVQTISSPNCKFSPKNVSPLAHFLNPKSSKLVYNNPIYKSGFCNSVKRVSEKPMFLKNSGGLIGIRCDGSFGKDEKDNENRFYMRRALELAKKATGYTSPNPLVGCVIVNDGKIVGEGFHPKAGQPHAEVFALRDAGDLAKNGTAYVTLEPCNHYGRTPPCSEALIKAKVKNVVVGMVDPNPIVASKGVDKLRAAGINVTVGVEEDMCKKLNEGYIHQMLTGKPFVTLRYTLSVNGCLTDQLGEEVVAPGGYYSKVLQEYDAVILSSTLLAKTSSVPISNEPGANQPLKIVVAKSSSSQFQIPISTNELTSKMIVFADKEMDLGSQTAQQGIETVVLEKISLLAILEYCKGLGLCSVLLDLRGDVQELEETLRDGFEQSLIQKVVVEVLPEWDISEEEVLPVTLKNLGKGLKLKNLTSEISGKIVLLEGYF</sequence>
<name>A0AAD8MK13_9APIA</name>
<dbReference type="PANTHER" id="PTHR11079:SF162">
    <property type="entry name" value="RIBOFLAVIN BIOSYNTHESIS PROTEIN PYRD, CHLOROPLASTIC"/>
    <property type="match status" value="1"/>
</dbReference>
<evidence type="ECO:0000313" key="11">
    <source>
        <dbReference type="Proteomes" id="UP001237642"/>
    </source>
</evidence>
<dbReference type="InterPro" id="IPR016193">
    <property type="entry name" value="Cytidine_deaminase-like"/>
</dbReference>